<keyword evidence="1" id="KW-0812">Transmembrane</keyword>
<organism evidence="2">
    <name type="scientific">Streptomyces sp. NBC_00060</name>
    <dbReference type="NCBI Taxonomy" id="2975636"/>
    <lineage>
        <taxon>Bacteria</taxon>
        <taxon>Bacillati</taxon>
        <taxon>Actinomycetota</taxon>
        <taxon>Actinomycetes</taxon>
        <taxon>Kitasatosporales</taxon>
        <taxon>Streptomycetaceae</taxon>
        <taxon>Streptomyces</taxon>
    </lineage>
</organism>
<evidence type="ECO:0000313" key="2">
    <source>
        <dbReference type="EMBL" id="WTU44860.1"/>
    </source>
</evidence>
<feature type="transmembrane region" description="Helical" evidence="1">
    <location>
        <begin position="27"/>
        <end position="47"/>
    </location>
</feature>
<dbReference type="AlphaFoldDB" id="A0AAU2H8Z9"/>
<keyword evidence="1" id="KW-1133">Transmembrane helix</keyword>
<feature type="transmembrane region" description="Helical" evidence="1">
    <location>
        <begin position="70"/>
        <end position="93"/>
    </location>
</feature>
<keyword evidence="1" id="KW-0472">Membrane</keyword>
<feature type="transmembrane region" description="Helical" evidence="1">
    <location>
        <begin position="233"/>
        <end position="251"/>
    </location>
</feature>
<feature type="transmembrane region" description="Helical" evidence="1">
    <location>
        <begin position="145"/>
        <end position="169"/>
    </location>
</feature>
<proteinExistence type="predicted"/>
<name>A0AAU2H8Z9_9ACTN</name>
<reference evidence="2" key="1">
    <citation type="submission" date="2022-10" db="EMBL/GenBank/DDBJ databases">
        <title>The complete genomes of actinobacterial strains from the NBC collection.</title>
        <authorList>
            <person name="Joergensen T.S."/>
            <person name="Alvarez Arevalo M."/>
            <person name="Sterndorff E.B."/>
            <person name="Faurdal D."/>
            <person name="Vuksanovic O."/>
            <person name="Mourched A.-S."/>
            <person name="Charusanti P."/>
            <person name="Shaw S."/>
            <person name="Blin K."/>
            <person name="Weber T."/>
        </authorList>
    </citation>
    <scope>NUCLEOTIDE SEQUENCE</scope>
    <source>
        <strain evidence="2">NBC_00060</strain>
    </source>
</reference>
<feature type="transmembrane region" description="Helical" evidence="1">
    <location>
        <begin position="113"/>
        <end position="139"/>
    </location>
</feature>
<sequence>MTTSSAPSSVLSVATRFALLEHARNRLGLCMIAGFVPLWLTLEQLFIPADLVVFTPARHQPPFTVPGNDLTLILAAANAVTLIIGFMTFTATYRCRYFDGRLVRSGFPHGWLFAGKIVALNLAAACTAAYTTAVMAVHLSLHSPWTVALGLLSAGLTYGGLGMALASLLPGELEGMFAIIMISLIDAGLQNPMFNPTADRTLVSFLPMYGGMQTAVSGTFGARIPVTELLAELTWASGLAASGLFFFWARCKPRAASQRHKESPTWPEA</sequence>
<evidence type="ECO:0000256" key="1">
    <source>
        <dbReference type="SAM" id="Phobius"/>
    </source>
</evidence>
<accession>A0AAU2H8Z9</accession>
<gene>
    <name evidence="2" type="ORF">OHV25_37415</name>
</gene>
<dbReference type="EMBL" id="CP108253">
    <property type="protein sequence ID" value="WTU44860.1"/>
    <property type="molecule type" value="Genomic_DNA"/>
</dbReference>
<protein>
    <submittedName>
        <fullName evidence="2">ABC transporter permease</fullName>
    </submittedName>
</protein>